<gene>
    <name evidence="2" type="ORF">HMPREF0083_05554</name>
</gene>
<name>U1Y0F2_ANEAE</name>
<dbReference type="Gene3D" id="3.30.559.30">
    <property type="entry name" value="Nonribosomal peptide synthetase, condensation domain"/>
    <property type="match status" value="1"/>
</dbReference>
<dbReference type="SUPFAM" id="SSF52777">
    <property type="entry name" value="CoA-dependent acyltransferases"/>
    <property type="match status" value="2"/>
</dbReference>
<organism evidence="2 3">
    <name type="scientific">Aneurinibacillus aneurinilyticus ATCC 12856</name>
    <dbReference type="NCBI Taxonomy" id="649747"/>
    <lineage>
        <taxon>Bacteria</taxon>
        <taxon>Bacillati</taxon>
        <taxon>Bacillota</taxon>
        <taxon>Bacilli</taxon>
        <taxon>Bacillales</taxon>
        <taxon>Paenibacillaceae</taxon>
        <taxon>Aneurinibacillus group</taxon>
        <taxon>Aneurinibacillus</taxon>
    </lineage>
</organism>
<comment type="caution">
    <text evidence="2">The sequence shown here is derived from an EMBL/GenBank/DDBJ whole genome shotgun (WGS) entry which is preliminary data.</text>
</comment>
<dbReference type="GO" id="GO:0003824">
    <property type="term" value="F:catalytic activity"/>
    <property type="evidence" value="ECO:0007669"/>
    <property type="project" value="InterPro"/>
</dbReference>
<dbReference type="Gene3D" id="3.30.559.10">
    <property type="entry name" value="Chloramphenicol acetyltransferase-like domain"/>
    <property type="match status" value="1"/>
</dbReference>
<dbReference type="CDD" id="cd19543">
    <property type="entry name" value="DCL_NRPS"/>
    <property type="match status" value="1"/>
</dbReference>
<dbReference type="PATRIC" id="fig|649747.3.peg.4994"/>
<reference evidence="2 3" key="1">
    <citation type="submission" date="2013-08" db="EMBL/GenBank/DDBJ databases">
        <authorList>
            <person name="Weinstock G."/>
            <person name="Sodergren E."/>
            <person name="Wylie T."/>
            <person name="Fulton L."/>
            <person name="Fulton R."/>
            <person name="Fronick C."/>
            <person name="O'Laughlin M."/>
            <person name="Godfrey J."/>
            <person name="Miner T."/>
            <person name="Herter B."/>
            <person name="Appelbaum E."/>
            <person name="Cordes M."/>
            <person name="Lek S."/>
            <person name="Wollam A."/>
            <person name="Pepin K.H."/>
            <person name="Palsikar V.B."/>
            <person name="Mitreva M."/>
            <person name="Wilson R.K."/>
        </authorList>
    </citation>
    <scope>NUCLEOTIDE SEQUENCE [LARGE SCALE GENOMIC DNA]</scope>
    <source>
        <strain evidence="2 3">ATCC 12856</strain>
    </source>
</reference>
<protein>
    <submittedName>
        <fullName evidence="2">Condensation domain protein</fullName>
    </submittedName>
</protein>
<dbReference type="InterPro" id="IPR001242">
    <property type="entry name" value="Condensation_dom"/>
</dbReference>
<keyword evidence="3" id="KW-1185">Reference proteome</keyword>
<proteinExistence type="predicted"/>
<dbReference type="EMBL" id="AWSJ01000347">
    <property type="protein sequence ID" value="ERI05707.1"/>
    <property type="molecule type" value="Genomic_DNA"/>
</dbReference>
<dbReference type="HOGENOM" id="CLU_000022_2_9_9"/>
<dbReference type="PANTHER" id="PTHR45398:SF1">
    <property type="entry name" value="ENZYME, PUTATIVE (JCVI)-RELATED"/>
    <property type="match status" value="1"/>
</dbReference>
<dbReference type="GO" id="GO:0008610">
    <property type="term" value="P:lipid biosynthetic process"/>
    <property type="evidence" value="ECO:0007669"/>
    <property type="project" value="UniProtKB-ARBA"/>
</dbReference>
<dbReference type="eggNOG" id="COG1020">
    <property type="taxonomic scope" value="Bacteria"/>
</dbReference>
<dbReference type="STRING" id="649747.HMPREF0083_05554"/>
<evidence type="ECO:0000313" key="3">
    <source>
        <dbReference type="Proteomes" id="UP000016511"/>
    </source>
</evidence>
<dbReference type="Pfam" id="PF00668">
    <property type="entry name" value="Condensation"/>
    <property type="match status" value="1"/>
</dbReference>
<evidence type="ECO:0000259" key="1">
    <source>
        <dbReference type="Pfam" id="PF00668"/>
    </source>
</evidence>
<accession>U1Y0F2</accession>
<dbReference type="AlphaFoldDB" id="U1Y0F2"/>
<dbReference type="Proteomes" id="UP000016511">
    <property type="component" value="Unassembled WGS sequence"/>
</dbReference>
<dbReference type="InterPro" id="IPR023213">
    <property type="entry name" value="CAT-like_dom_sf"/>
</dbReference>
<evidence type="ECO:0000313" key="2">
    <source>
        <dbReference type="EMBL" id="ERI05707.1"/>
    </source>
</evidence>
<feature type="domain" description="Condensation" evidence="1">
    <location>
        <begin position="6"/>
        <end position="425"/>
    </location>
</feature>
<sequence length="426" mass="50067">MSNILDIYPLSPLQEGMLFHALYDEEAESCSYIVQISFLLRGYLDIPTFERSWEYVINRHEILRAAFIWEEIENPLQVVYDHTLFKINELDWSCMSSEEREEQVRLFLESDRKQRFQLDEAPLMRVAVMKEADKEYRVVWTHHHILLDGWSVSLLLNELFTVYVKMAGGEALDFPKPPPYKKYIEWIKRQDKNKAEQFWRKELKGFTAPTQLFLERKDRGKEKGYGESVCHLSEEKTQQLQTWVRNHQLTLNTLLQGAWAYLLSRYSGENDIIFGVTSSGRPAELVGVEGIIGPFINTLPARIGVADDLDIVDWLLEIQRNEIERRQYEYSSLTEIQGWSEVPREVPLFHTLYVFENYPTEKDNVNSELEITQVQSVEQTNYPLNLVVIPGKQLSLKLMYDRSRFEETAMNRIQGHLLQVLNQMTE</sequence>
<dbReference type="PANTHER" id="PTHR45398">
    <property type="match status" value="1"/>
</dbReference>